<evidence type="ECO:0000256" key="7">
    <source>
        <dbReference type="ARBA" id="ARBA00022825"/>
    </source>
</evidence>
<dbReference type="Pfam" id="PF05922">
    <property type="entry name" value="Inhibitor_I9"/>
    <property type="match status" value="1"/>
</dbReference>
<keyword evidence="4 10" id="KW-0645">Protease</keyword>
<dbReference type="FunFam" id="3.30.70.80:FF:000003">
    <property type="entry name" value="Subtilisin-like protease SBT1.9"/>
    <property type="match status" value="1"/>
</dbReference>
<dbReference type="Pfam" id="PF17766">
    <property type="entry name" value="fn3_6"/>
    <property type="match status" value="1"/>
</dbReference>
<dbReference type="InterPro" id="IPR037045">
    <property type="entry name" value="S8pro/Inhibitor_I9_sf"/>
</dbReference>
<gene>
    <name evidence="16" type="ORF">STAS_19469</name>
</gene>
<keyword evidence="8" id="KW-0325">Glycoprotein</keyword>
<organism evidence="16 17">
    <name type="scientific">Striga asiatica</name>
    <name type="common">Asiatic witchweed</name>
    <name type="synonym">Buchnera asiatica</name>
    <dbReference type="NCBI Taxonomy" id="4170"/>
    <lineage>
        <taxon>Eukaryota</taxon>
        <taxon>Viridiplantae</taxon>
        <taxon>Streptophyta</taxon>
        <taxon>Embryophyta</taxon>
        <taxon>Tracheophyta</taxon>
        <taxon>Spermatophyta</taxon>
        <taxon>Magnoliopsida</taxon>
        <taxon>eudicotyledons</taxon>
        <taxon>Gunneridae</taxon>
        <taxon>Pentapetalae</taxon>
        <taxon>asterids</taxon>
        <taxon>lamiids</taxon>
        <taxon>Lamiales</taxon>
        <taxon>Orobanchaceae</taxon>
        <taxon>Buchnereae</taxon>
        <taxon>Striga</taxon>
    </lineage>
</organism>
<evidence type="ECO:0000256" key="2">
    <source>
        <dbReference type="ARBA" id="ARBA00011073"/>
    </source>
</evidence>
<dbReference type="InterPro" id="IPR000209">
    <property type="entry name" value="Peptidase_S8/S53_dom"/>
</dbReference>
<keyword evidence="17" id="KW-1185">Reference proteome</keyword>
<evidence type="ECO:0000313" key="17">
    <source>
        <dbReference type="Proteomes" id="UP000325081"/>
    </source>
</evidence>
<dbReference type="GO" id="GO:0005576">
    <property type="term" value="C:extracellular region"/>
    <property type="evidence" value="ECO:0007669"/>
    <property type="project" value="UniProtKB-SubCell"/>
</dbReference>
<dbReference type="Gene3D" id="3.30.70.80">
    <property type="entry name" value="Peptidase S8 propeptide/proteinase inhibitor I9"/>
    <property type="match status" value="1"/>
</dbReference>
<dbReference type="GO" id="GO:0004252">
    <property type="term" value="F:serine-type endopeptidase activity"/>
    <property type="evidence" value="ECO:0007669"/>
    <property type="project" value="UniProtKB-UniRule"/>
</dbReference>
<evidence type="ECO:0000256" key="9">
    <source>
        <dbReference type="PIRSR" id="PIRSR615500-1"/>
    </source>
</evidence>
<evidence type="ECO:0000256" key="4">
    <source>
        <dbReference type="ARBA" id="ARBA00022670"/>
    </source>
</evidence>
<evidence type="ECO:0000256" key="10">
    <source>
        <dbReference type="PROSITE-ProRule" id="PRU01240"/>
    </source>
</evidence>
<accession>A0A5A7QE52</accession>
<feature type="chain" id="PRO_5023082785" evidence="12">
    <location>
        <begin position="26"/>
        <end position="777"/>
    </location>
</feature>
<feature type="active site" description="Charge relay system" evidence="9 10">
    <location>
        <position position="229"/>
    </location>
</feature>
<dbReference type="PRINTS" id="PR00723">
    <property type="entry name" value="SUBTILISIN"/>
</dbReference>
<feature type="domain" description="Peptidase S8/S53" evidence="13">
    <location>
        <begin position="148"/>
        <end position="589"/>
    </location>
</feature>
<protein>
    <submittedName>
        <fullName evidence="16">Subtilase</fullName>
    </submittedName>
</protein>
<dbReference type="PROSITE" id="PS51892">
    <property type="entry name" value="SUBTILASE"/>
    <property type="match status" value="1"/>
</dbReference>
<reference evidence="17" key="1">
    <citation type="journal article" date="2019" name="Curr. Biol.">
        <title>Genome Sequence of Striga asiatica Provides Insight into the Evolution of Plant Parasitism.</title>
        <authorList>
            <person name="Yoshida S."/>
            <person name="Kim S."/>
            <person name="Wafula E.K."/>
            <person name="Tanskanen J."/>
            <person name="Kim Y.M."/>
            <person name="Honaas L."/>
            <person name="Yang Z."/>
            <person name="Spallek T."/>
            <person name="Conn C.E."/>
            <person name="Ichihashi Y."/>
            <person name="Cheong K."/>
            <person name="Cui S."/>
            <person name="Der J.P."/>
            <person name="Gundlach H."/>
            <person name="Jiao Y."/>
            <person name="Hori C."/>
            <person name="Ishida J.K."/>
            <person name="Kasahara H."/>
            <person name="Kiba T."/>
            <person name="Kim M.S."/>
            <person name="Koo N."/>
            <person name="Laohavisit A."/>
            <person name="Lee Y.H."/>
            <person name="Lumba S."/>
            <person name="McCourt P."/>
            <person name="Mortimer J.C."/>
            <person name="Mutuku J.M."/>
            <person name="Nomura T."/>
            <person name="Sasaki-Sekimoto Y."/>
            <person name="Seto Y."/>
            <person name="Wang Y."/>
            <person name="Wakatake T."/>
            <person name="Sakakibara H."/>
            <person name="Demura T."/>
            <person name="Yamaguchi S."/>
            <person name="Yoneyama K."/>
            <person name="Manabe R.I."/>
            <person name="Nelson D.C."/>
            <person name="Schulman A.H."/>
            <person name="Timko M.P."/>
            <person name="dePamphilis C.W."/>
            <person name="Choi D."/>
            <person name="Shirasu K."/>
        </authorList>
    </citation>
    <scope>NUCLEOTIDE SEQUENCE [LARGE SCALE GENOMIC DNA]</scope>
    <source>
        <strain evidence="17">cv. UVA1</strain>
    </source>
</reference>
<comment type="caution">
    <text evidence="16">The sequence shown here is derived from an EMBL/GenBank/DDBJ whole genome shotgun (WGS) entry which is preliminary data.</text>
</comment>
<sequence>MMGLLANVSLILSLGFLIIFNQTESTTVDEVESGLAERCIYIIHMDKSLMPKPFVSPTHWYASVLKSVRGEKYSKNEAEQETNILYAYEHALHGFSAMLSNDELEALKKSTAFISAYRDTSVTLDTTHTFKFLSLNNSTGLWPASEYGRDVIVGVIDTGVWPESPSFRDEGMTDIPSRWTGICEVGQEFNSSMCNKKLIGVRYFNKGVMASLEPGTSLSMNSGRDTRGHGTHTSSTACGNYVPGTSFFGYAEGTMRGIAPGARVAMYKVIWEEGRYASDVVAGIEQALADGVDVISISMGFDGPPLYEDPIAIASFAAMERGIVVSASAGNFGAVGSLHNGVPWLLTVAAGSVDRLFSGTLRLGNGVTIQGWSLFSAPALVRDLPLLYNTTFSFCNSTDALSAASDGIVMCDDVSDVLSQMSFISESGARAGIYISGNTALIQEEILMEGMRYPGVVVSPDDGQTVIEYAKRGARPSASILFQQTEVETRPAPVVALYTSRGPSLSCPGILKPDIMAPGTLVLASWNPNVARASIGRSIDLSSDFVLDSGTSMSCPHISGIAALLRGAHPEWSPAAVRSAIVTTANPLDNTGSRIRDASSGAYADPLAMGAGQVDPNRALHPGLVYDLSRQEYVSYLCSMNLTTMQIKTIVRSDYNCSIPSSDLNYPSFIALYPSNHQGKMLSKEFRRTVTYVGDGSSPAVFHAKVDAPINAHIQVWPPRLVFNKKYDTGSYNLTIYYKVPPNAHVVHGSVTWIDEGGKHTVRSPIVLSEMPPNLSI</sequence>
<dbReference type="Gene3D" id="2.60.40.2310">
    <property type="match status" value="1"/>
</dbReference>
<dbReference type="GO" id="GO:0006508">
    <property type="term" value="P:proteolysis"/>
    <property type="evidence" value="ECO:0007669"/>
    <property type="project" value="UniProtKB-KW"/>
</dbReference>
<dbReference type="InterPro" id="IPR034197">
    <property type="entry name" value="Peptidases_S8_3"/>
</dbReference>
<feature type="active site" description="Charge relay system" evidence="9 10">
    <location>
        <position position="157"/>
    </location>
</feature>
<dbReference type="InterPro" id="IPR010259">
    <property type="entry name" value="S8pro/Inhibitor_I9"/>
</dbReference>
<evidence type="ECO:0000256" key="3">
    <source>
        <dbReference type="ARBA" id="ARBA00022525"/>
    </source>
</evidence>
<evidence type="ECO:0000256" key="12">
    <source>
        <dbReference type="SAM" id="SignalP"/>
    </source>
</evidence>
<keyword evidence="7 10" id="KW-0720">Serine protease</keyword>
<feature type="domain" description="Subtilisin-like protease fibronectin type-III" evidence="15">
    <location>
        <begin position="663"/>
        <end position="767"/>
    </location>
</feature>
<evidence type="ECO:0000259" key="14">
    <source>
        <dbReference type="Pfam" id="PF05922"/>
    </source>
</evidence>
<dbReference type="Gene3D" id="3.40.50.200">
    <property type="entry name" value="Peptidase S8/S53 domain"/>
    <property type="match status" value="1"/>
</dbReference>
<dbReference type="EMBL" id="BKCP01006404">
    <property type="protein sequence ID" value="GER42667.1"/>
    <property type="molecule type" value="Genomic_DNA"/>
</dbReference>
<keyword evidence="5 12" id="KW-0732">Signal</keyword>
<dbReference type="OrthoDB" id="206201at2759"/>
<dbReference type="FunFam" id="3.40.50.200:FF:000006">
    <property type="entry name" value="Subtilisin-like protease SBT1.5"/>
    <property type="match status" value="1"/>
</dbReference>
<dbReference type="InterPro" id="IPR041469">
    <property type="entry name" value="Subtilisin-like_FN3"/>
</dbReference>
<dbReference type="Gene3D" id="3.50.30.30">
    <property type="match status" value="1"/>
</dbReference>
<dbReference type="Proteomes" id="UP000325081">
    <property type="component" value="Unassembled WGS sequence"/>
</dbReference>
<dbReference type="InterPro" id="IPR023828">
    <property type="entry name" value="Peptidase_S8_Ser-AS"/>
</dbReference>
<dbReference type="CDD" id="cd04852">
    <property type="entry name" value="Peptidases_S8_3"/>
    <property type="match status" value="1"/>
</dbReference>
<comment type="similarity">
    <text evidence="2 10">Belongs to the peptidase S8 family.</text>
</comment>
<keyword evidence="6 10" id="KW-0378">Hydrolase</keyword>
<dbReference type="InterPro" id="IPR045051">
    <property type="entry name" value="SBT"/>
</dbReference>
<dbReference type="InterPro" id="IPR015500">
    <property type="entry name" value="Peptidase_S8_subtilisin-rel"/>
</dbReference>
<feature type="domain" description="Inhibitor I9" evidence="14">
    <location>
        <begin position="41"/>
        <end position="124"/>
    </location>
</feature>
<feature type="region of interest" description="Disordered" evidence="11">
    <location>
        <begin position="216"/>
        <end position="235"/>
    </location>
</feature>
<evidence type="ECO:0000256" key="11">
    <source>
        <dbReference type="SAM" id="MobiDB-lite"/>
    </source>
</evidence>
<evidence type="ECO:0000313" key="16">
    <source>
        <dbReference type="EMBL" id="GER42667.1"/>
    </source>
</evidence>
<feature type="signal peptide" evidence="12">
    <location>
        <begin position="1"/>
        <end position="25"/>
    </location>
</feature>
<evidence type="ECO:0000256" key="6">
    <source>
        <dbReference type="ARBA" id="ARBA00022801"/>
    </source>
</evidence>
<feature type="active site" description="Charge relay system" evidence="9 10">
    <location>
        <position position="552"/>
    </location>
</feature>
<keyword evidence="3" id="KW-0964">Secreted</keyword>
<evidence type="ECO:0000259" key="15">
    <source>
        <dbReference type="Pfam" id="PF17766"/>
    </source>
</evidence>
<evidence type="ECO:0000259" key="13">
    <source>
        <dbReference type="Pfam" id="PF00082"/>
    </source>
</evidence>
<name>A0A5A7QE52_STRAF</name>
<evidence type="ECO:0000256" key="8">
    <source>
        <dbReference type="ARBA" id="ARBA00023180"/>
    </source>
</evidence>
<evidence type="ECO:0000256" key="1">
    <source>
        <dbReference type="ARBA" id="ARBA00004613"/>
    </source>
</evidence>
<dbReference type="AlphaFoldDB" id="A0A5A7QE52"/>
<dbReference type="CDD" id="cd02120">
    <property type="entry name" value="PA_subtilisin_like"/>
    <property type="match status" value="1"/>
</dbReference>
<evidence type="ECO:0000256" key="5">
    <source>
        <dbReference type="ARBA" id="ARBA00022729"/>
    </source>
</evidence>
<dbReference type="SUPFAM" id="SSF52743">
    <property type="entry name" value="Subtilisin-like"/>
    <property type="match status" value="1"/>
</dbReference>
<dbReference type="PROSITE" id="PS00138">
    <property type="entry name" value="SUBTILASE_SER"/>
    <property type="match status" value="1"/>
</dbReference>
<proteinExistence type="inferred from homology"/>
<dbReference type="PANTHER" id="PTHR10795">
    <property type="entry name" value="PROPROTEIN CONVERTASE SUBTILISIN/KEXIN"/>
    <property type="match status" value="1"/>
</dbReference>
<comment type="subcellular location">
    <subcellularLocation>
        <location evidence="1">Secreted</location>
    </subcellularLocation>
</comment>
<dbReference type="InterPro" id="IPR036852">
    <property type="entry name" value="Peptidase_S8/S53_dom_sf"/>
</dbReference>
<dbReference type="Pfam" id="PF00082">
    <property type="entry name" value="Peptidase_S8"/>
    <property type="match status" value="1"/>
</dbReference>